<gene>
    <name evidence="2" type="ORF">SAMN05444580_103185</name>
</gene>
<feature type="chain" id="PRO_5011523100" evidence="1">
    <location>
        <begin position="39"/>
        <end position="209"/>
    </location>
</feature>
<evidence type="ECO:0000313" key="3">
    <source>
        <dbReference type="Proteomes" id="UP000199417"/>
    </source>
</evidence>
<keyword evidence="1" id="KW-0732">Signal</keyword>
<accession>A0A1G6SM08</accession>
<dbReference type="Proteomes" id="UP000199417">
    <property type="component" value="Unassembled WGS sequence"/>
</dbReference>
<proteinExistence type="predicted"/>
<reference evidence="2 3" key="1">
    <citation type="submission" date="2016-10" db="EMBL/GenBank/DDBJ databases">
        <authorList>
            <person name="de Groot N.N."/>
        </authorList>
    </citation>
    <scope>NUCLEOTIDE SEQUENCE [LARGE SCALE GENOMIC DNA]</scope>
    <source>
        <strain evidence="2 3">JCM 11308</strain>
    </source>
</reference>
<feature type="signal peptide" evidence="1">
    <location>
        <begin position="1"/>
        <end position="38"/>
    </location>
</feature>
<sequence length="209" mass="20710">MEAKEKPLSKKTTTTRCAGAAVALAGALALALPGIASAAPAAEVPNPKISASADGDVIDMKLTQTSTGQGVMCVPIVLAANDALPLAATPMDQWPGFGELISKVYYVGNPTTDESPTVESTTGGEGNTGLLKPITPGAYAVVGACVDGAEQDAVLSYSYQVVFSPGGIGSLGQALDLGSTTLEMDGGSTVIADLLTSGAGSSMLSSSLS</sequence>
<protein>
    <submittedName>
        <fullName evidence="2">Uncharacterized protein</fullName>
    </submittedName>
</protein>
<dbReference type="AlphaFoldDB" id="A0A1G6SM08"/>
<organism evidence="2 3">
    <name type="scientific">Rhodococcus tukisamuensis</name>
    <dbReference type="NCBI Taxonomy" id="168276"/>
    <lineage>
        <taxon>Bacteria</taxon>
        <taxon>Bacillati</taxon>
        <taxon>Actinomycetota</taxon>
        <taxon>Actinomycetes</taxon>
        <taxon>Mycobacteriales</taxon>
        <taxon>Nocardiaceae</taxon>
        <taxon>Rhodococcus</taxon>
    </lineage>
</organism>
<evidence type="ECO:0000256" key="1">
    <source>
        <dbReference type="SAM" id="SignalP"/>
    </source>
</evidence>
<name>A0A1G6SM08_9NOCA</name>
<keyword evidence="3" id="KW-1185">Reference proteome</keyword>
<dbReference type="EMBL" id="FNAB01000003">
    <property type="protein sequence ID" value="SDD17694.1"/>
    <property type="molecule type" value="Genomic_DNA"/>
</dbReference>
<evidence type="ECO:0000313" key="2">
    <source>
        <dbReference type="EMBL" id="SDD17694.1"/>
    </source>
</evidence>